<protein>
    <submittedName>
        <fullName evidence="1">Uncharacterized protein</fullName>
    </submittedName>
</protein>
<name>A0ACC2KM87_PERAE</name>
<evidence type="ECO:0000313" key="1">
    <source>
        <dbReference type="EMBL" id="KAJ8622280.1"/>
    </source>
</evidence>
<comment type="caution">
    <text evidence="1">The sequence shown here is derived from an EMBL/GenBank/DDBJ whole genome shotgun (WGS) entry which is preliminary data.</text>
</comment>
<gene>
    <name evidence="1" type="ORF">MRB53_030809</name>
</gene>
<accession>A0ACC2KM87</accession>
<organism evidence="1 2">
    <name type="scientific">Persea americana</name>
    <name type="common">Avocado</name>
    <dbReference type="NCBI Taxonomy" id="3435"/>
    <lineage>
        <taxon>Eukaryota</taxon>
        <taxon>Viridiplantae</taxon>
        <taxon>Streptophyta</taxon>
        <taxon>Embryophyta</taxon>
        <taxon>Tracheophyta</taxon>
        <taxon>Spermatophyta</taxon>
        <taxon>Magnoliopsida</taxon>
        <taxon>Magnoliidae</taxon>
        <taxon>Laurales</taxon>
        <taxon>Lauraceae</taxon>
        <taxon>Persea</taxon>
    </lineage>
</organism>
<dbReference type="Proteomes" id="UP001234297">
    <property type="component" value="Chromosome 10"/>
</dbReference>
<evidence type="ECO:0000313" key="2">
    <source>
        <dbReference type="Proteomes" id="UP001234297"/>
    </source>
</evidence>
<proteinExistence type="predicted"/>
<reference evidence="1 2" key="1">
    <citation type="journal article" date="2022" name="Hortic Res">
        <title>A haplotype resolved chromosomal level avocado genome allows analysis of novel avocado genes.</title>
        <authorList>
            <person name="Nath O."/>
            <person name="Fletcher S.J."/>
            <person name="Hayward A."/>
            <person name="Shaw L.M."/>
            <person name="Masouleh A.K."/>
            <person name="Furtado A."/>
            <person name="Henry R.J."/>
            <person name="Mitter N."/>
        </authorList>
    </citation>
    <scope>NUCLEOTIDE SEQUENCE [LARGE SCALE GENOMIC DNA]</scope>
    <source>
        <strain evidence="2">cv. Hass</strain>
    </source>
</reference>
<dbReference type="EMBL" id="CM056818">
    <property type="protein sequence ID" value="KAJ8622280.1"/>
    <property type="molecule type" value="Genomic_DNA"/>
</dbReference>
<keyword evidence="2" id="KW-1185">Reference proteome</keyword>
<sequence length="103" mass="11860">MPTIEEYMSVALITGAYFMLTLVSYVGMGDIATKEVFEWAKNKSKLLKASFVVCRFKDDIQSNQLEQMRGHLASCIQIYMKEHGSTYEEACEKFRRMAADAWK</sequence>